<reference evidence="2" key="1">
    <citation type="submission" date="2020-04" db="EMBL/GenBank/DDBJ databases">
        <authorList>
            <person name="Alioto T."/>
            <person name="Alioto T."/>
            <person name="Gomez Garrido J."/>
        </authorList>
    </citation>
    <scope>NUCLEOTIDE SEQUENCE</scope>
    <source>
        <strain evidence="2">A484AB</strain>
    </source>
</reference>
<dbReference type="InterPro" id="IPR029476">
    <property type="entry name" value="DNase_NucA_NucB"/>
</dbReference>
<evidence type="ECO:0000259" key="1">
    <source>
        <dbReference type="Pfam" id="PF14040"/>
    </source>
</evidence>
<dbReference type="EMBL" id="CACRXK020007564">
    <property type="protein sequence ID" value="CAB4012578.1"/>
    <property type="molecule type" value="Genomic_DNA"/>
</dbReference>
<dbReference type="OrthoDB" id="3259102at2759"/>
<evidence type="ECO:0000313" key="3">
    <source>
        <dbReference type="Proteomes" id="UP001152795"/>
    </source>
</evidence>
<dbReference type="AlphaFoldDB" id="A0A6S7JPH4"/>
<proteinExistence type="predicted"/>
<feature type="non-terminal residue" evidence="2">
    <location>
        <position position="344"/>
    </location>
</feature>
<accession>A0A6S7JPH4</accession>
<dbReference type="Pfam" id="PF14040">
    <property type="entry name" value="DNase_NucA_NucB"/>
    <property type="match status" value="3"/>
</dbReference>
<evidence type="ECO:0000313" key="2">
    <source>
        <dbReference type="EMBL" id="CAB4012578.1"/>
    </source>
</evidence>
<feature type="domain" description="Deoxyribonuclease NucA/NucB" evidence="1">
    <location>
        <begin position="283"/>
        <end position="340"/>
    </location>
</feature>
<keyword evidence="3" id="KW-1185">Reference proteome</keyword>
<sequence length="344" mass="38475">SADGTELSLEKRSRGCLIIMFPCSRMRSVCANIQRAIKGGKPTRLHRITDRIAINNNTRLSICAGKKCAQYPFASTKQGGKGAFVKPVTRGEIFLQRVMLVRFYRKYSIGNGGCFDVKLATEPPRRCPTITFPCSRMRRVCANIRRAIKGGKPTRLHRITDSRAINNNTRLSKCPGKKCARYPFATTKQGGKGAFVKPVPSREIYLQRAVLVSFYKRKSIGNGGCFNVKLATEPPPRCPTITFMCSRMLRVCANIRRAIKGGKPTRLHRITDRSAINNNLRLSKCAAKKCAQYPFATTKQGGKAAFVIKPVTRREMFLQRAMLRSFYERHSIGNGGCFNVKLGK</sequence>
<feature type="domain" description="Deoxyribonuclease NucA/NucB" evidence="1">
    <location>
        <begin position="168"/>
        <end position="228"/>
    </location>
</feature>
<protein>
    <recommendedName>
        <fullName evidence="1">Deoxyribonuclease NucA/NucB domain-containing protein</fullName>
    </recommendedName>
</protein>
<organism evidence="2 3">
    <name type="scientific">Paramuricea clavata</name>
    <name type="common">Red gorgonian</name>
    <name type="synonym">Violescent sea-whip</name>
    <dbReference type="NCBI Taxonomy" id="317549"/>
    <lineage>
        <taxon>Eukaryota</taxon>
        <taxon>Metazoa</taxon>
        <taxon>Cnidaria</taxon>
        <taxon>Anthozoa</taxon>
        <taxon>Octocorallia</taxon>
        <taxon>Malacalcyonacea</taxon>
        <taxon>Plexauridae</taxon>
        <taxon>Paramuricea</taxon>
    </lineage>
</organism>
<name>A0A6S7JPH4_PARCT</name>
<comment type="caution">
    <text evidence="2">The sequence shown here is derived from an EMBL/GenBank/DDBJ whole genome shotgun (WGS) entry which is preliminary data.</text>
</comment>
<gene>
    <name evidence="2" type="ORF">PACLA_8A032881</name>
</gene>
<feature type="domain" description="Deoxyribonuclease NucA/NucB" evidence="1">
    <location>
        <begin position="64"/>
        <end position="117"/>
    </location>
</feature>
<dbReference type="Proteomes" id="UP001152795">
    <property type="component" value="Unassembled WGS sequence"/>
</dbReference>